<evidence type="ECO:0000256" key="1">
    <source>
        <dbReference type="SAM" id="MobiDB-lite"/>
    </source>
</evidence>
<keyword evidence="3" id="KW-1185">Reference proteome</keyword>
<comment type="caution">
    <text evidence="2">The sequence shown here is derived from an EMBL/GenBank/DDBJ whole genome shotgun (WGS) entry which is preliminary data.</text>
</comment>
<dbReference type="Proteomes" id="UP000821866">
    <property type="component" value="Chromosome 6"/>
</dbReference>
<reference evidence="2" key="2">
    <citation type="submission" date="2021-09" db="EMBL/GenBank/DDBJ databases">
        <authorList>
            <person name="Jia N."/>
            <person name="Wang J."/>
            <person name="Shi W."/>
            <person name="Du L."/>
            <person name="Sun Y."/>
            <person name="Zhan W."/>
            <person name="Jiang J."/>
            <person name="Wang Q."/>
            <person name="Zhang B."/>
            <person name="Ji P."/>
            <person name="Sakyi L.B."/>
            <person name="Cui X."/>
            <person name="Yuan T."/>
            <person name="Jiang B."/>
            <person name="Yang W."/>
            <person name="Lam T.T.-Y."/>
            <person name="Chang Q."/>
            <person name="Ding S."/>
            <person name="Wang X."/>
            <person name="Zhu J."/>
            <person name="Ruan X."/>
            <person name="Zhao L."/>
            <person name="Wei J."/>
            <person name="Que T."/>
            <person name="Du C."/>
            <person name="Cheng J."/>
            <person name="Dai P."/>
            <person name="Han X."/>
            <person name="Huang E."/>
            <person name="Gao Y."/>
            <person name="Liu J."/>
            <person name="Shao H."/>
            <person name="Ye R."/>
            <person name="Li L."/>
            <person name="Wei W."/>
            <person name="Wang X."/>
            <person name="Wang C."/>
            <person name="Huo Q."/>
            <person name="Li W."/>
            <person name="Guo W."/>
            <person name="Chen H."/>
            <person name="Chen S."/>
            <person name="Zhou L."/>
            <person name="Zhou L."/>
            <person name="Ni X."/>
            <person name="Tian J."/>
            <person name="Zhou Y."/>
            <person name="Sheng Y."/>
            <person name="Liu T."/>
            <person name="Pan Y."/>
            <person name="Xia L."/>
            <person name="Li J."/>
            <person name="Zhao F."/>
            <person name="Cao W."/>
        </authorList>
    </citation>
    <scope>NUCLEOTIDE SEQUENCE</scope>
    <source>
        <strain evidence="2">Rmic-2018</strain>
        <tissue evidence="2">Larvae</tissue>
    </source>
</reference>
<name>A0A9J6DR69_RHIMP</name>
<dbReference type="EMBL" id="JABSTU010000008">
    <property type="protein sequence ID" value="KAH8024540.1"/>
    <property type="molecule type" value="Genomic_DNA"/>
</dbReference>
<evidence type="ECO:0000313" key="3">
    <source>
        <dbReference type="Proteomes" id="UP000821866"/>
    </source>
</evidence>
<sequence>MRHDCKVPWCSECHSFGHEQDECNRLYARAALRRPETQQSELLMDEEESEQVSLPATPQKQVTVDDAPLLNKNKQLSSALDTNAGWKMGNLAAPTTSEQKRPTPAMHAASQLQATCPETPASQANAFLAPLNSASQYSLTNETHENEDLLGDLDTPRMESELASTKRRRDSEDGTQVDETEVKSEVQWKVDSGGKKRNAG</sequence>
<feature type="compositionally biased region" description="Basic and acidic residues" evidence="1">
    <location>
        <begin position="180"/>
        <end position="194"/>
    </location>
</feature>
<feature type="region of interest" description="Disordered" evidence="1">
    <location>
        <begin position="138"/>
        <end position="200"/>
    </location>
</feature>
<protein>
    <submittedName>
        <fullName evidence="2">Uncharacterized protein</fullName>
    </submittedName>
</protein>
<gene>
    <name evidence="2" type="ORF">HPB51_025459</name>
</gene>
<feature type="region of interest" description="Disordered" evidence="1">
    <location>
        <begin position="36"/>
        <end position="61"/>
    </location>
</feature>
<organism evidence="2 3">
    <name type="scientific">Rhipicephalus microplus</name>
    <name type="common">Cattle tick</name>
    <name type="synonym">Boophilus microplus</name>
    <dbReference type="NCBI Taxonomy" id="6941"/>
    <lineage>
        <taxon>Eukaryota</taxon>
        <taxon>Metazoa</taxon>
        <taxon>Ecdysozoa</taxon>
        <taxon>Arthropoda</taxon>
        <taxon>Chelicerata</taxon>
        <taxon>Arachnida</taxon>
        <taxon>Acari</taxon>
        <taxon>Parasitiformes</taxon>
        <taxon>Ixodida</taxon>
        <taxon>Ixodoidea</taxon>
        <taxon>Ixodidae</taxon>
        <taxon>Rhipicephalinae</taxon>
        <taxon>Rhipicephalus</taxon>
        <taxon>Boophilus</taxon>
    </lineage>
</organism>
<dbReference type="AlphaFoldDB" id="A0A9J6DR69"/>
<feature type="compositionally biased region" description="Polar residues" evidence="1">
    <location>
        <begin position="51"/>
        <end position="61"/>
    </location>
</feature>
<feature type="region of interest" description="Disordered" evidence="1">
    <location>
        <begin position="87"/>
        <end position="110"/>
    </location>
</feature>
<evidence type="ECO:0000313" key="2">
    <source>
        <dbReference type="EMBL" id="KAH8024540.1"/>
    </source>
</evidence>
<reference evidence="2" key="1">
    <citation type="journal article" date="2020" name="Cell">
        <title>Large-Scale Comparative Analyses of Tick Genomes Elucidate Their Genetic Diversity and Vector Capacities.</title>
        <authorList>
            <consortium name="Tick Genome and Microbiome Consortium (TIGMIC)"/>
            <person name="Jia N."/>
            <person name="Wang J."/>
            <person name="Shi W."/>
            <person name="Du L."/>
            <person name="Sun Y."/>
            <person name="Zhan W."/>
            <person name="Jiang J.F."/>
            <person name="Wang Q."/>
            <person name="Zhang B."/>
            <person name="Ji P."/>
            <person name="Bell-Sakyi L."/>
            <person name="Cui X.M."/>
            <person name="Yuan T.T."/>
            <person name="Jiang B.G."/>
            <person name="Yang W.F."/>
            <person name="Lam T.T."/>
            <person name="Chang Q.C."/>
            <person name="Ding S.J."/>
            <person name="Wang X.J."/>
            <person name="Zhu J.G."/>
            <person name="Ruan X.D."/>
            <person name="Zhao L."/>
            <person name="Wei J.T."/>
            <person name="Ye R.Z."/>
            <person name="Que T.C."/>
            <person name="Du C.H."/>
            <person name="Zhou Y.H."/>
            <person name="Cheng J.X."/>
            <person name="Dai P.F."/>
            <person name="Guo W.B."/>
            <person name="Han X.H."/>
            <person name="Huang E.J."/>
            <person name="Li L.F."/>
            <person name="Wei W."/>
            <person name="Gao Y.C."/>
            <person name="Liu J.Z."/>
            <person name="Shao H.Z."/>
            <person name="Wang X."/>
            <person name="Wang C.C."/>
            <person name="Yang T.C."/>
            <person name="Huo Q.B."/>
            <person name="Li W."/>
            <person name="Chen H.Y."/>
            <person name="Chen S.E."/>
            <person name="Zhou L.G."/>
            <person name="Ni X.B."/>
            <person name="Tian J.H."/>
            <person name="Sheng Y."/>
            <person name="Liu T."/>
            <person name="Pan Y.S."/>
            <person name="Xia L.Y."/>
            <person name="Li J."/>
            <person name="Zhao F."/>
            <person name="Cao W.C."/>
        </authorList>
    </citation>
    <scope>NUCLEOTIDE SEQUENCE</scope>
    <source>
        <strain evidence="2">Rmic-2018</strain>
    </source>
</reference>
<proteinExistence type="predicted"/>
<accession>A0A9J6DR69</accession>